<organism evidence="1">
    <name type="scientific">mine drainage metagenome</name>
    <dbReference type="NCBI Taxonomy" id="410659"/>
    <lineage>
        <taxon>unclassified sequences</taxon>
        <taxon>metagenomes</taxon>
        <taxon>ecological metagenomes</taxon>
    </lineage>
</organism>
<comment type="caution">
    <text evidence="1">The sequence shown here is derived from an EMBL/GenBank/DDBJ whole genome shotgun (WGS) entry which is preliminary data.</text>
</comment>
<name>E6QRB8_9ZZZZ</name>
<sequence>MGNMEQIELDNHRKQLLKDMHHLVEKYRAIFDWDIPEVDQHSADQLIVTAVRAALDQIAKELAV</sequence>
<reference evidence="1" key="1">
    <citation type="submission" date="2009-10" db="EMBL/GenBank/DDBJ databases">
        <title>Diversity of trophic interactions inside an arsenic-rich microbial ecosystem.</title>
        <authorList>
            <person name="Bertin P.N."/>
            <person name="Heinrich-Salmeron A."/>
            <person name="Pelletier E."/>
            <person name="Goulhen-Chollet F."/>
            <person name="Arsene-Ploetze F."/>
            <person name="Gallien S."/>
            <person name="Calteau A."/>
            <person name="Vallenet D."/>
            <person name="Casiot C."/>
            <person name="Chane-Woon-Ming B."/>
            <person name="Giloteaux L."/>
            <person name="Barakat M."/>
            <person name="Bonnefoy V."/>
            <person name="Bruneel O."/>
            <person name="Chandler M."/>
            <person name="Cleiss J."/>
            <person name="Duran R."/>
            <person name="Elbaz-Poulichet F."/>
            <person name="Fonknechten N."/>
            <person name="Lauga B."/>
            <person name="Mornico D."/>
            <person name="Ortet P."/>
            <person name="Schaeffer C."/>
            <person name="Siguier P."/>
            <person name="Alexander Thil Smith A."/>
            <person name="Van Dorsselaer A."/>
            <person name="Weissenbach J."/>
            <person name="Medigue C."/>
            <person name="Le Paslier D."/>
        </authorList>
    </citation>
    <scope>NUCLEOTIDE SEQUENCE</scope>
</reference>
<protein>
    <submittedName>
        <fullName evidence="1">Uncharacterized protein</fullName>
    </submittedName>
</protein>
<accession>E6QRB8</accession>
<proteinExistence type="predicted"/>
<dbReference type="EMBL" id="CABR01000050">
    <property type="protein sequence ID" value="CBI09790.1"/>
    <property type="molecule type" value="Genomic_DNA"/>
</dbReference>
<evidence type="ECO:0000313" key="1">
    <source>
        <dbReference type="EMBL" id="CBI09790.1"/>
    </source>
</evidence>
<gene>
    <name evidence="1" type="ORF">CARN7_0533</name>
</gene>
<dbReference type="AlphaFoldDB" id="E6QRB8"/>